<protein>
    <recommendedName>
        <fullName evidence="4">Encoded protein</fullName>
    </recommendedName>
</protein>
<dbReference type="EMBL" id="MU069760">
    <property type="protein sequence ID" value="KAF5834380.1"/>
    <property type="molecule type" value="Genomic_DNA"/>
</dbReference>
<proteinExistence type="predicted"/>
<evidence type="ECO:0008006" key="4">
    <source>
        <dbReference type="Google" id="ProtNLM"/>
    </source>
</evidence>
<reference evidence="2" key="1">
    <citation type="submission" date="2017-08" db="EMBL/GenBank/DDBJ databases">
        <authorList>
            <person name="Polle J.E."/>
            <person name="Barry K."/>
            <person name="Cushman J."/>
            <person name="Schmutz J."/>
            <person name="Tran D."/>
            <person name="Hathwaick L.T."/>
            <person name="Yim W.C."/>
            <person name="Jenkins J."/>
            <person name="Mckie-Krisberg Z.M."/>
            <person name="Prochnik S."/>
            <person name="Lindquist E."/>
            <person name="Dockter R.B."/>
            <person name="Adam C."/>
            <person name="Molina H."/>
            <person name="Bunkerborg J."/>
            <person name="Jin E."/>
            <person name="Buchheim M."/>
            <person name="Magnuson J."/>
        </authorList>
    </citation>
    <scope>NUCLEOTIDE SEQUENCE</scope>
    <source>
        <strain evidence="2">CCAP 19/18</strain>
    </source>
</reference>
<feature type="region of interest" description="Disordered" evidence="1">
    <location>
        <begin position="89"/>
        <end position="112"/>
    </location>
</feature>
<gene>
    <name evidence="2" type="ORF">DUNSADRAFT_8966</name>
</gene>
<organism evidence="2 3">
    <name type="scientific">Dunaliella salina</name>
    <name type="common">Green alga</name>
    <name type="synonym">Protococcus salinus</name>
    <dbReference type="NCBI Taxonomy" id="3046"/>
    <lineage>
        <taxon>Eukaryota</taxon>
        <taxon>Viridiplantae</taxon>
        <taxon>Chlorophyta</taxon>
        <taxon>core chlorophytes</taxon>
        <taxon>Chlorophyceae</taxon>
        <taxon>CS clade</taxon>
        <taxon>Chlamydomonadales</taxon>
        <taxon>Dunaliellaceae</taxon>
        <taxon>Dunaliella</taxon>
    </lineage>
</organism>
<sequence>MPFILCPKMEVLSHCGAVQRTPLHQDCESIIREYRVHRAVRVPQGRQGLLFLHRKHDTLAARLCPLFRRMSSCHHPGCPTSSRYWGCRRPPPPQQTQGHHRALGSPASPHRRHRSFIQLGTPEFSHLFVNRFN</sequence>
<evidence type="ECO:0000313" key="2">
    <source>
        <dbReference type="EMBL" id="KAF5834380.1"/>
    </source>
</evidence>
<evidence type="ECO:0000313" key="3">
    <source>
        <dbReference type="Proteomes" id="UP000815325"/>
    </source>
</evidence>
<dbReference type="Proteomes" id="UP000815325">
    <property type="component" value="Unassembled WGS sequence"/>
</dbReference>
<evidence type="ECO:0000256" key="1">
    <source>
        <dbReference type="SAM" id="MobiDB-lite"/>
    </source>
</evidence>
<keyword evidence="3" id="KW-1185">Reference proteome</keyword>
<accession>A0ABQ7GID2</accession>
<comment type="caution">
    <text evidence="2">The sequence shown here is derived from an EMBL/GenBank/DDBJ whole genome shotgun (WGS) entry which is preliminary data.</text>
</comment>
<name>A0ABQ7GID2_DUNSA</name>